<dbReference type="InterPro" id="IPR001107">
    <property type="entry name" value="Band_7"/>
</dbReference>
<evidence type="ECO:0000313" key="10">
    <source>
        <dbReference type="Proteomes" id="UP000002601"/>
    </source>
</evidence>
<dbReference type="STRING" id="526222.Desal_0171"/>
<proteinExistence type="inferred from homology"/>
<evidence type="ECO:0000259" key="8">
    <source>
        <dbReference type="SMART" id="SM00244"/>
    </source>
</evidence>
<dbReference type="CDD" id="cd03404">
    <property type="entry name" value="SPFH_HflK"/>
    <property type="match status" value="1"/>
</dbReference>
<evidence type="ECO:0000256" key="5">
    <source>
        <dbReference type="ARBA" id="ARBA00023136"/>
    </source>
</evidence>
<dbReference type="HOGENOM" id="CLU_039173_0_1_7"/>
<dbReference type="InterPro" id="IPR050710">
    <property type="entry name" value="Band7/mec-2_domain"/>
</dbReference>
<dbReference type="Gene3D" id="3.30.479.30">
    <property type="entry name" value="Band 7 domain"/>
    <property type="match status" value="1"/>
</dbReference>
<dbReference type="InterPro" id="IPR036013">
    <property type="entry name" value="Band_7/SPFH_dom_sf"/>
</dbReference>
<comment type="subcellular location">
    <subcellularLocation>
        <location evidence="1">Membrane</location>
        <topology evidence="1">Single-pass membrane protein</topology>
    </subcellularLocation>
</comment>
<accession>C6BVM7</accession>
<evidence type="ECO:0000256" key="6">
    <source>
        <dbReference type="RuleBase" id="RU364113"/>
    </source>
</evidence>
<dbReference type="Proteomes" id="UP000002601">
    <property type="component" value="Chromosome"/>
</dbReference>
<gene>
    <name evidence="9" type="ordered locus">Desal_0171</name>
</gene>
<dbReference type="GO" id="GO:0016020">
    <property type="term" value="C:membrane"/>
    <property type="evidence" value="ECO:0007669"/>
    <property type="project" value="UniProtKB-SubCell"/>
</dbReference>
<dbReference type="NCBIfam" id="TIGR01933">
    <property type="entry name" value="hflK"/>
    <property type="match status" value="1"/>
</dbReference>
<dbReference type="Pfam" id="PF01145">
    <property type="entry name" value="Band_7"/>
    <property type="match status" value="1"/>
</dbReference>
<evidence type="ECO:0000256" key="4">
    <source>
        <dbReference type="ARBA" id="ARBA00022989"/>
    </source>
</evidence>
<dbReference type="PANTHER" id="PTHR43327">
    <property type="entry name" value="STOMATIN-LIKE PROTEIN 2, MITOCHONDRIAL"/>
    <property type="match status" value="1"/>
</dbReference>
<protein>
    <recommendedName>
        <fullName evidence="6">Protein HflK</fullName>
    </recommendedName>
</protein>
<keyword evidence="10" id="KW-1185">Reference proteome</keyword>
<keyword evidence="4 6" id="KW-1133">Transmembrane helix</keyword>
<feature type="domain" description="Band 7" evidence="8">
    <location>
        <begin position="69"/>
        <end position="251"/>
    </location>
</feature>
<comment type="function">
    <text evidence="6">HflC and HflK could encode or regulate a protease.</text>
</comment>
<evidence type="ECO:0000256" key="3">
    <source>
        <dbReference type="ARBA" id="ARBA00022692"/>
    </source>
</evidence>
<organism evidence="9 10">
    <name type="scientific">Maridesulfovibrio salexigens (strain ATCC 14822 / DSM 2638 / NCIMB 8403 / VKM B-1763)</name>
    <name type="common">Desulfovibrio salexigens</name>
    <dbReference type="NCBI Taxonomy" id="526222"/>
    <lineage>
        <taxon>Bacteria</taxon>
        <taxon>Pseudomonadati</taxon>
        <taxon>Thermodesulfobacteriota</taxon>
        <taxon>Desulfovibrionia</taxon>
        <taxon>Desulfovibrionales</taxon>
        <taxon>Desulfovibrionaceae</taxon>
        <taxon>Maridesulfovibrio</taxon>
    </lineage>
</organism>
<evidence type="ECO:0000256" key="2">
    <source>
        <dbReference type="ARBA" id="ARBA00006971"/>
    </source>
</evidence>
<name>C6BVM7_MARSD</name>
<dbReference type="EMBL" id="CP001649">
    <property type="protein sequence ID" value="ACS78241.1"/>
    <property type="molecule type" value="Genomic_DNA"/>
</dbReference>
<evidence type="ECO:0000256" key="7">
    <source>
        <dbReference type="SAM" id="MobiDB-lite"/>
    </source>
</evidence>
<evidence type="ECO:0000313" key="9">
    <source>
        <dbReference type="EMBL" id="ACS78241.1"/>
    </source>
</evidence>
<dbReference type="PANTHER" id="PTHR43327:SF2">
    <property type="entry name" value="MODULATOR OF FTSH PROTEASE HFLK"/>
    <property type="match status" value="1"/>
</dbReference>
<dbReference type="AlphaFoldDB" id="C6BVM7"/>
<dbReference type="SMART" id="SM00244">
    <property type="entry name" value="PHB"/>
    <property type="match status" value="1"/>
</dbReference>
<dbReference type="eggNOG" id="COG0330">
    <property type="taxonomic scope" value="Bacteria"/>
</dbReference>
<feature type="region of interest" description="Disordered" evidence="7">
    <location>
        <begin position="21"/>
        <end position="40"/>
    </location>
</feature>
<dbReference type="KEGG" id="dsa:Desal_0171"/>
<comment type="subunit">
    <text evidence="6">HflC and HflK may interact to form a multimeric complex.</text>
</comment>
<dbReference type="SUPFAM" id="SSF117892">
    <property type="entry name" value="Band 7/SPFH domain"/>
    <property type="match status" value="1"/>
</dbReference>
<keyword evidence="3 6" id="KW-0812">Transmembrane</keyword>
<sequence length="367" mass="41382">MSVYLTYQIYMNWDWDKLSEQRQRNKGGGGAPKPPNVDDINSTIRKIRGTGLPGGKFIIIGIILLWFLSGVYIVEPDEVGVVTRFGKYVTTTTPGPHYHLPIPIESVMKPKVTQIRRVEVGFRSYGSSRSFTQGQSRNVPEESLMLTGDENIVDVQFIVQYQIKDPVNYLFEVSNQPKTIQDAAEAAMREIIGKTKIELALTTGKLQIQTETRDLLQEIVDRYKLGVNVLAVQLQNVHPPNEVVDAFKDVASAREDKSRYINEAEAYRNDILPKARGQAAVILNKAEAYKETKIREAEGQAKRFMAVYKEYQKAKDITVKRLYLETMQNILSNPEVKKVILSDDSAKKALPFLSLDGSTLPIQTGKK</sequence>
<evidence type="ECO:0000256" key="1">
    <source>
        <dbReference type="ARBA" id="ARBA00004167"/>
    </source>
</evidence>
<comment type="similarity">
    <text evidence="2 6">Belongs to the band 7/mec-2 family. HflK subfamily.</text>
</comment>
<keyword evidence="5 6" id="KW-0472">Membrane</keyword>
<dbReference type="InterPro" id="IPR010201">
    <property type="entry name" value="HflK"/>
</dbReference>
<feature type="transmembrane region" description="Helical" evidence="6">
    <location>
        <begin position="54"/>
        <end position="74"/>
    </location>
</feature>
<reference evidence="9 10" key="1">
    <citation type="submission" date="2009-06" db="EMBL/GenBank/DDBJ databases">
        <title>Complete sequence of Desulfovibrio salexigens DSM 2638.</title>
        <authorList>
            <consortium name="US DOE Joint Genome Institute"/>
            <person name="Lucas S."/>
            <person name="Copeland A."/>
            <person name="Lapidus A."/>
            <person name="Glavina del Rio T."/>
            <person name="Tice H."/>
            <person name="Bruce D."/>
            <person name="Goodwin L."/>
            <person name="Pitluck S."/>
            <person name="Munk A.C."/>
            <person name="Brettin T."/>
            <person name="Detter J.C."/>
            <person name="Han C."/>
            <person name="Tapia R."/>
            <person name="Larimer F."/>
            <person name="Land M."/>
            <person name="Hauser L."/>
            <person name="Kyrpides N."/>
            <person name="Anderson I."/>
            <person name="Wall J.D."/>
            <person name="Arkin A.P."/>
            <person name="Dehal P."/>
            <person name="Chivian D."/>
            <person name="Giles B."/>
            <person name="Hazen T.C."/>
        </authorList>
    </citation>
    <scope>NUCLEOTIDE SEQUENCE [LARGE SCALE GENOMIC DNA]</scope>
    <source>
        <strain evidence="10">ATCC 14822 / DSM 2638 / NCIMB 8403 / VKM B-1763</strain>
    </source>
</reference>